<dbReference type="PROSITE" id="PS51318">
    <property type="entry name" value="TAT"/>
    <property type="match status" value="1"/>
</dbReference>
<proteinExistence type="predicted"/>
<dbReference type="OrthoDB" id="5287637at2"/>
<sequence>MNNGRRGFLKKTAVVGGSILTAGVVETLLSKIGAGFIQQARAESLGMHNDTRRHIAVWLYGGPPRYAFDQWVKAYDGDNIVSNPYVATAFTKSGSKYSGMEYKTFKYNGFNVPHLFSLNLKDGQGNMRPAVDVLDNMLIVRGFGTGFDGHDTNKLLVQIPVTGLPSMSGLLADQSERLFASIQFGRTGVPFSSQKNKAVTIAGSGYLNDLMRGFALGSDVQGISLGKEQYSSAYDNTMAYLKSYARSNRLGASILNKNLENAAKKMKEGISDADAFWAPAVSRYRNAIEGSAQLLNIAGINDGPILAQNLSMQDLLIFGMVDLTVDGKRITQAQNVKLANDFDLGLLIRNLKFNDFAEQMALAEYCIVKDLTSSVLVGATNFNNINVRTPTGTNDAIHDAMSEGKRNLPYCHTDMDNQTHAPVSVMLSHGFYSGILGGILEMRDALKKQTSNGVNLWDESVIQVSSEFARNVDTNGKTTPHGFQNMVTSAFSGAIKRGPYLVGNILQRTGTHGTNGYGAAIGEGYPVKGIPGPAMVNATLAQIMRVKENPWENTAPSLIDFNESTGVVSSRFGKAKVA</sequence>
<dbReference type="RefSeq" id="WP_015090276.1">
    <property type="nucleotide sequence ID" value="NC_019567.1"/>
</dbReference>
<gene>
    <name evidence="1" type="ORF">Bdt_1110</name>
</gene>
<dbReference type="STRING" id="1069642.Bdt_1110"/>
<dbReference type="AlphaFoldDB" id="K7YVU0"/>
<protein>
    <submittedName>
        <fullName evidence="1">Uncharacterized protein</fullName>
    </submittedName>
</protein>
<dbReference type="HOGENOM" id="CLU_471500_0_0_7"/>
<evidence type="ECO:0000313" key="2">
    <source>
        <dbReference type="Proteomes" id="UP000010074"/>
    </source>
</evidence>
<dbReference type="KEGG" id="bbat:Bdt_1110"/>
<dbReference type="InterPro" id="IPR006311">
    <property type="entry name" value="TAT_signal"/>
</dbReference>
<organism evidence="1 2">
    <name type="scientific">Bdellovibrio bacteriovorus str. Tiberius</name>
    <dbReference type="NCBI Taxonomy" id="1069642"/>
    <lineage>
        <taxon>Bacteria</taxon>
        <taxon>Pseudomonadati</taxon>
        <taxon>Bdellovibrionota</taxon>
        <taxon>Bdellovibrionia</taxon>
        <taxon>Bdellovibrionales</taxon>
        <taxon>Pseudobdellovibrionaceae</taxon>
        <taxon>Bdellovibrio</taxon>
    </lineage>
</organism>
<dbReference type="EMBL" id="CP002930">
    <property type="protein sequence ID" value="AFY00810.1"/>
    <property type="molecule type" value="Genomic_DNA"/>
</dbReference>
<dbReference type="PATRIC" id="fig|1069642.3.peg.1097"/>
<dbReference type="Proteomes" id="UP000010074">
    <property type="component" value="Chromosome"/>
</dbReference>
<accession>K7YVU0</accession>
<name>K7YVU0_BDEBC</name>
<reference evidence="1 2" key="1">
    <citation type="journal article" date="2012" name="BMC Genomics">
        <title>Genome analysis of a simultaneously predatory and prey-independent, novel Bdellovibrio bacteriovorus from the River Tiber, supports in silico predictions of both ancient and recent lateral gene transfer from diverse bacteria.</title>
        <authorList>
            <person name="Hobley L."/>
            <person name="Lerner T.R."/>
            <person name="Williams L.E."/>
            <person name="Lambert C."/>
            <person name="Till R."/>
            <person name="Milner D.S."/>
            <person name="Basford S.M."/>
            <person name="Capeness M.J."/>
            <person name="Fenton A.K."/>
            <person name="Atterbury R.J."/>
            <person name="Harris M.A."/>
            <person name="Sockett R.E."/>
        </authorList>
    </citation>
    <scope>NUCLEOTIDE SEQUENCE [LARGE SCALE GENOMIC DNA]</scope>
    <source>
        <strain evidence="1 2">Tiberius</strain>
    </source>
</reference>
<evidence type="ECO:0000313" key="1">
    <source>
        <dbReference type="EMBL" id="AFY00810.1"/>
    </source>
</evidence>